<feature type="transmembrane region" description="Helical" evidence="11">
    <location>
        <begin position="711"/>
        <end position="735"/>
    </location>
</feature>
<feature type="transmembrane region" description="Helical" evidence="11">
    <location>
        <begin position="747"/>
        <end position="767"/>
    </location>
</feature>
<dbReference type="OrthoDB" id="26569at2759"/>
<name>A0A4Y7TVN8_COPMI</name>
<dbReference type="EMBL" id="QPFP01000003">
    <property type="protein sequence ID" value="TEB38245.1"/>
    <property type="molecule type" value="Genomic_DNA"/>
</dbReference>
<reference evidence="13 14" key="1">
    <citation type="journal article" date="2019" name="Nat. Ecol. Evol.">
        <title>Megaphylogeny resolves global patterns of mushroom evolution.</title>
        <authorList>
            <person name="Varga T."/>
            <person name="Krizsan K."/>
            <person name="Foldi C."/>
            <person name="Dima B."/>
            <person name="Sanchez-Garcia M."/>
            <person name="Sanchez-Ramirez S."/>
            <person name="Szollosi G.J."/>
            <person name="Szarkandi J.G."/>
            <person name="Papp V."/>
            <person name="Albert L."/>
            <person name="Andreopoulos W."/>
            <person name="Angelini C."/>
            <person name="Antonin V."/>
            <person name="Barry K.W."/>
            <person name="Bougher N.L."/>
            <person name="Buchanan P."/>
            <person name="Buyck B."/>
            <person name="Bense V."/>
            <person name="Catcheside P."/>
            <person name="Chovatia M."/>
            <person name="Cooper J."/>
            <person name="Damon W."/>
            <person name="Desjardin D."/>
            <person name="Finy P."/>
            <person name="Geml J."/>
            <person name="Haridas S."/>
            <person name="Hughes K."/>
            <person name="Justo A."/>
            <person name="Karasinski D."/>
            <person name="Kautmanova I."/>
            <person name="Kiss B."/>
            <person name="Kocsube S."/>
            <person name="Kotiranta H."/>
            <person name="LaButti K.M."/>
            <person name="Lechner B.E."/>
            <person name="Liimatainen K."/>
            <person name="Lipzen A."/>
            <person name="Lukacs Z."/>
            <person name="Mihaltcheva S."/>
            <person name="Morgado L.N."/>
            <person name="Niskanen T."/>
            <person name="Noordeloos M.E."/>
            <person name="Ohm R.A."/>
            <person name="Ortiz-Santana B."/>
            <person name="Ovrebo C."/>
            <person name="Racz N."/>
            <person name="Riley R."/>
            <person name="Savchenko A."/>
            <person name="Shiryaev A."/>
            <person name="Soop K."/>
            <person name="Spirin V."/>
            <person name="Szebenyi C."/>
            <person name="Tomsovsky M."/>
            <person name="Tulloss R.E."/>
            <person name="Uehling J."/>
            <person name="Grigoriev I.V."/>
            <person name="Vagvolgyi C."/>
            <person name="Papp T."/>
            <person name="Martin F.M."/>
            <person name="Miettinen O."/>
            <person name="Hibbett D.S."/>
            <person name="Nagy L.G."/>
        </authorList>
    </citation>
    <scope>NUCLEOTIDE SEQUENCE [LARGE SCALE GENOMIC DNA]</scope>
    <source>
        <strain evidence="13 14">FP101781</strain>
    </source>
</reference>
<dbReference type="STRING" id="71717.A0A4Y7TVN8"/>
<feature type="domain" description="Chitin synthase N-terminal" evidence="12">
    <location>
        <begin position="290"/>
        <end position="354"/>
    </location>
</feature>
<keyword evidence="3" id="KW-0808">Transferase</keyword>
<dbReference type="Proteomes" id="UP000298030">
    <property type="component" value="Unassembled WGS sequence"/>
</dbReference>
<dbReference type="EC" id="2.4.1.16" evidence="2"/>
<dbReference type="GO" id="GO:0004100">
    <property type="term" value="F:chitin synthase activity"/>
    <property type="evidence" value="ECO:0007669"/>
    <property type="project" value="UniProtKB-EC"/>
</dbReference>
<dbReference type="CDD" id="cd04190">
    <property type="entry name" value="Chitin_synth_C"/>
    <property type="match status" value="1"/>
</dbReference>
<comment type="catalytic activity">
    <reaction evidence="9">
        <text>[(1-&gt;4)-N-acetyl-beta-D-glucosaminyl](n) + UDP-N-acetyl-alpha-D-glucosamine = [(1-&gt;4)-N-acetyl-beta-D-glucosaminyl](n+1) + UDP + H(+)</text>
        <dbReference type="Rhea" id="RHEA:16637"/>
        <dbReference type="Rhea" id="RHEA-COMP:9593"/>
        <dbReference type="Rhea" id="RHEA-COMP:9595"/>
        <dbReference type="ChEBI" id="CHEBI:15378"/>
        <dbReference type="ChEBI" id="CHEBI:17029"/>
        <dbReference type="ChEBI" id="CHEBI:57705"/>
        <dbReference type="ChEBI" id="CHEBI:58223"/>
        <dbReference type="EC" id="2.4.1.16"/>
    </reaction>
</comment>
<keyword evidence="4 11" id="KW-0812">Transmembrane</keyword>
<evidence type="ECO:0000256" key="10">
    <source>
        <dbReference type="SAM" id="MobiDB-lite"/>
    </source>
</evidence>
<feature type="transmembrane region" description="Helical" evidence="11">
    <location>
        <begin position="779"/>
        <end position="802"/>
    </location>
</feature>
<sequence>MFSKRKSVLRPKTPKKGTTTETTPMNQPVDPNVQRYSLSDPPMIPPISAGGSHDGYSHEDDITQAVDRLLVHYEPQSTTAPTISQPPSIQINGMDSQPQIGYRPYQPGQYLAPIMTGETLQIDPVQASPHASTPSTIPRLRLHQYRTSHRTKASTLPLTPLPIPLTTSDSTAYAGAPVDHFARDTEAYTTSHGYSPASRRIARSREGTPGIEDEDYYVVGNDAYHQGGYEDPEKAALQDELYGPNYQQHNIVYDPEPETPKSSMYSLPEMPLETRHFGPAPAGRVLRRHKTKKRVQLTNGNLVVDLKVPPKLVLPRKGEPETMHTRYTAVTCDPDEFEKKGFFLRQNETGRRTELFIVITMYNEDEVLFCRTLYGVMRNISFLCTRKNSQTWGPNAWEKVVVCIVADGRKKIHPRVLDCLTLLGVYQPGDHMKNMVNNKEVTAHLFEYTTSFALDPNLHFKYPDKGIVPCQIIFCLKEKNQRKINSHRWFFNAFGPMLQPNVCVLLDVGTRPSSKSIYKLWKTFDLNSNVAGACGEIAVDKGKNWSLLLNPLVAAQNFEYKISCILDKPLESIFGYISVLPGAFSAYRFIALQNDPRTGIGPLASYFKGEVLHGRDTDIFTSNMYLAEDRILCFELVAKKNCNWILKYVKGAIGETDVPDALPEFISQRRRWLNGSFFAATYAIAHVGQIMTSGHSFARKFMLLVETTYNIFNLIFSWFAIGNFYLFFVVLTTSLEDGSFGLKGISYWNTIAQFIMGSLVVACFLISMNNKPRQSELKYQIMTGCMATLMVYLLFASIKCGIEAAKQGGTANSLVVFSILLTYGLYAFSSLLALDPWHMFTSFLPYMLLSPMYINILNIFAFCNLDDISWGTKQDSIPETDLGAVLQDSHSQVDIEMLTEPLDMNSIYEESLANLRDRVPIDSGKPKGPLSTAEKEATAKDYYATVRTNVLLAWVLSNGLLLVIILSNNAPDTFTPGNGITKVKGYLLLVLAFTAIMNIIRFTGSTLYLLARLITG</sequence>
<feature type="compositionally biased region" description="Basic residues" evidence="10">
    <location>
        <begin position="1"/>
        <end position="15"/>
    </location>
</feature>
<feature type="region of interest" description="Disordered" evidence="10">
    <location>
        <begin position="1"/>
        <end position="31"/>
    </location>
</feature>
<evidence type="ECO:0000259" key="12">
    <source>
        <dbReference type="Pfam" id="PF08407"/>
    </source>
</evidence>
<keyword evidence="3" id="KW-0328">Glycosyltransferase</keyword>
<feature type="transmembrane region" description="Helical" evidence="11">
    <location>
        <begin position="846"/>
        <end position="865"/>
    </location>
</feature>
<organism evidence="13 14">
    <name type="scientific">Coprinellus micaceus</name>
    <name type="common">Glistening ink-cap mushroom</name>
    <name type="synonym">Coprinus micaceus</name>
    <dbReference type="NCBI Taxonomy" id="71717"/>
    <lineage>
        <taxon>Eukaryota</taxon>
        <taxon>Fungi</taxon>
        <taxon>Dikarya</taxon>
        <taxon>Basidiomycota</taxon>
        <taxon>Agaricomycotina</taxon>
        <taxon>Agaricomycetes</taxon>
        <taxon>Agaricomycetidae</taxon>
        <taxon>Agaricales</taxon>
        <taxon>Agaricineae</taxon>
        <taxon>Psathyrellaceae</taxon>
        <taxon>Coprinellus</taxon>
    </lineage>
</organism>
<gene>
    <name evidence="13" type="ORF">FA13DRAFT_1725887</name>
</gene>
<evidence type="ECO:0000256" key="9">
    <source>
        <dbReference type="ARBA" id="ARBA00048014"/>
    </source>
</evidence>
<proteinExistence type="predicted"/>
<evidence type="ECO:0000313" key="13">
    <source>
        <dbReference type="EMBL" id="TEB38245.1"/>
    </source>
</evidence>
<dbReference type="GO" id="GO:0030428">
    <property type="term" value="C:cell septum"/>
    <property type="evidence" value="ECO:0007669"/>
    <property type="project" value="TreeGrafter"/>
</dbReference>
<dbReference type="SUPFAM" id="SSF53448">
    <property type="entry name" value="Nucleotide-diphospho-sugar transferases"/>
    <property type="match status" value="1"/>
</dbReference>
<keyword evidence="5 11" id="KW-1133">Transmembrane helix</keyword>
<evidence type="ECO:0000256" key="6">
    <source>
        <dbReference type="ARBA" id="ARBA00023136"/>
    </source>
</evidence>
<evidence type="ECO:0000256" key="5">
    <source>
        <dbReference type="ARBA" id="ARBA00022989"/>
    </source>
</evidence>
<evidence type="ECO:0000256" key="7">
    <source>
        <dbReference type="ARBA" id="ARBA00023316"/>
    </source>
</evidence>
<evidence type="ECO:0000256" key="11">
    <source>
        <dbReference type="SAM" id="Phobius"/>
    </source>
</evidence>
<dbReference type="PANTHER" id="PTHR22914:SF38">
    <property type="entry name" value="CHITIN SYNTHASE 2"/>
    <property type="match status" value="1"/>
</dbReference>
<evidence type="ECO:0000313" key="14">
    <source>
        <dbReference type="Proteomes" id="UP000298030"/>
    </source>
</evidence>
<accession>A0A4Y7TVN8</accession>
<dbReference type="GO" id="GO:0016020">
    <property type="term" value="C:membrane"/>
    <property type="evidence" value="ECO:0007669"/>
    <property type="project" value="UniProtKB-SubCell"/>
</dbReference>
<evidence type="ECO:0000256" key="8">
    <source>
        <dbReference type="ARBA" id="ARBA00024009"/>
    </source>
</evidence>
<keyword evidence="7" id="KW-0961">Cell wall biogenesis/degradation</keyword>
<dbReference type="Pfam" id="PF08407">
    <property type="entry name" value="Chitin_synth_1N"/>
    <property type="match status" value="1"/>
</dbReference>
<dbReference type="InterPro" id="IPR029044">
    <property type="entry name" value="Nucleotide-diphossugar_trans"/>
</dbReference>
<dbReference type="GO" id="GO:0071944">
    <property type="term" value="C:cell periphery"/>
    <property type="evidence" value="ECO:0007669"/>
    <property type="project" value="TreeGrafter"/>
</dbReference>
<dbReference type="Pfam" id="PF01644">
    <property type="entry name" value="Chitin_synth_1"/>
    <property type="match status" value="1"/>
</dbReference>
<feature type="transmembrane region" description="Helical" evidence="11">
    <location>
        <begin position="986"/>
        <end position="1011"/>
    </location>
</feature>
<dbReference type="PANTHER" id="PTHR22914">
    <property type="entry name" value="CHITIN SYNTHASE"/>
    <property type="match status" value="1"/>
</dbReference>
<evidence type="ECO:0000256" key="4">
    <source>
        <dbReference type="ARBA" id="ARBA00022692"/>
    </source>
</evidence>
<evidence type="ECO:0000256" key="3">
    <source>
        <dbReference type="ARBA" id="ARBA00022676"/>
    </source>
</evidence>
<protein>
    <recommendedName>
        <fullName evidence="2">chitin synthase</fullName>
        <ecNumber evidence="2">2.4.1.16</ecNumber>
    </recommendedName>
</protein>
<comment type="caution">
    <text evidence="13">The sequence shown here is derived from an EMBL/GenBank/DDBJ whole genome shotgun (WGS) entry which is preliminary data.</text>
</comment>
<dbReference type="GO" id="GO:0006031">
    <property type="term" value="P:chitin biosynthetic process"/>
    <property type="evidence" value="ECO:0007669"/>
    <property type="project" value="TreeGrafter"/>
</dbReference>
<feature type="transmembrane region" description="Helical" evidence="11">
    <location>
        <begin position="814"/>
        <end position="834"/>
    </location>
</feature>
<dbReference type="AlphaFoldDB" id="A0A4Y7TVN8"/>
<evidence type="ECO:0000256" key="2">
    <source>
        <dbReference type="ARBA" id="ARBA00012543"/>
    </source>
</evidence>
<evidence type="ECO:0000256" key="1">
    <source>
        <dbReference type="ARBA" id="ARBA00004141"/>
    </source>
</evidence>
<dbReference type="GO" id="GO:0071555">
    <property type="term" value="P:cell wall organization"/>
    <property type="evidence" value="ECO:0007669"/>
    <property type="project" value="UniProtKB-KW"/>
</dbReference>
<keyword evidence="14" id="KW-1185">Reference proteome</keyword>
<keyword evidence="6 11" id="KW-0472">Membrane</keyword>
<comment type="subcellular location">
    <subcellularLocation>
        <location evidence="1">Membrane</location>
        <topology evidence="1">Multi-pass membrane protein</topology>
    </subcellularLocation>
</comment>
<dbReference type="InterPro" id="IPR004835">
    <property type="entry name" value="Chitin_synth"/>
</dbReference>
<feature type="transmembrane region" description="Helical" evidence="11">
    <location>
        <begin position="950"/>
        <end position="966"/>
    </location>
</feature>
<comment type="function">
    <text evidence="8">Polymerizes chitin, a structural polymer of the cell wall and septum, by transferring the sugar moiety of UDP-GlcNAc to the non-reducing end of the growing chitin polymer.</text>
</comment>
<dbReference type="InterPro" id="IPR013616">
    <property type="entry name" value="Chitin_synth_N"/>
</dbReference>